<reference evidence="2 3" key="1">
    <citation type="journal article" date="2019" name="Environ. Microbiol.">
        <title>At the nexus of three kingdoms: the genome of the mycorrhizal fungus Gigaspora margarita provides insights into plant, endobacterial and fungal interactions.</title>
        <authorList>
            <person name="Venice F."/>
            <person name="Ghignone S."/>
            <person name="Salvioli di Fossalunga A."/>
            <person name="Amselem J."/>
            <person name="Novero M."/>
            <person name="Xianan X."/>
            <person name="Sedzielewska Toro K."/>
            <person name="Morin E."/>
            <person name="Lipzen A."/>
            <person name="Grigoriev I.V."/>
            <person name="Henrissat B."/>
            <person name="Martin F.M."/>
            <person name="Bonfante P."/>
        </authorList>
    </citation>
    <scope>NUCLEOTIDE SEQUENCE [LARGE SCALE GENOMIC DNA]</scope>
    <source>
        <strain evidence="2 3">BEG34</strain>
    </source>
</reference>
<dbReference type="OrthoDB" id="2428362at2759"/>
<proteinExistence type="predicted"/>
<gene>
    <name evidence="2" type="ORF">F8M41_021519</name>
</gene>
<keyword evidence="3" id="KW-1185">Reference proteome</keyword>
<feature type="region of interest" description="Disordered" evidence="1">
    <location>
        <begin position="45"/>
        <end position="89"/>
    </location>
</feature>
<evidence type="ECO:0000256" key="1">
    <source>
        <dbReference type="SAM" id="MobiDB-lite"/>
    </source>
</evidence>
<evidence type="ECO:0000313" key="3">
    <source>
        <dbReference type="Proteomes" id="UP000439903"/>
    </source>
</evidence>
<dbReference type="Proteomes" id="UP000439903">
    <property type="component" value="Unassembled WGS sequence"/>
</dbReference>
<dbReference type="EMBL" id="WTPW01000633">
    <property type="protein sequence ID" value="KAF0492845.1"/>
    <property type="molecule type" value="Genomic_DNA"/>
</dbReference>
<name>A0A8H4EIS2_GIGMA</name>
<protein>
    <submittedName>
        <fullName evidence="2">Uncharacterized protein</fullName>
    </submittedName>
</protein>
<dbReference type="AlphaFoldDB" id="A0A8H4EIS2"/>
<organism evidence="2 3">
    <name type="scientific">Gigaspora margarita</name>
    <dbReference type="NCBI Taxonomy" id="4874"/>
    <lineage>
        <taxon>Eukaryota</taxon>
        <taxon>Fungi</taxon>
        <taxon>Fungi incertae sedis</taxon>
        <taxon>Mucoromycota</taxon>
        <taxon>Glomeromycotina</taxon>
        <taxon>Glomeromycetes</taxon>
        <taxon>Diversisporales</taxon>
        <taxon>Gigasporaceae</taxon>
        <taxon>Gigaspora</taxon>
    </lineage>
</organism>
<feature type="compositionally biased region" description="Acidic residues" evidence="1">
    <location>
        <begin position="49"/>
        <end position="58"/>
    </location>
</feature>
<accession>A0A8H4EIS2</accession>
<evidence type="ECO:0000313" key="2">
    <source>
        <dbReference type="EMBL" id="KAF0492845.1"/>
    </source>
</evidence>
<comment type="caution">
    <text evidence="2">The sequence shown here is derived from an EMBL/GenBank/DDBJ whole genome shotgun (WGS) entry which is preliminary data.</text>
</comment>
<sequence>MHDKSPVGTSCILEEDSDLQYLITFEHDYYGELIIDQELVKATGNTANEEQESMEELGESSNRGVSIGRRNRGREEEGEGEGGGVEEVG</sequence>